<dbReference type="InterPro" id="IPR016455">
    <property type="entry name" value="XTH"/>
</dbReference>
<evidence type="ECO:0000256" key="2">
    <source>
        <dbReference type="ARBA" id="ARBA00022801"/>
    </source>
</evidence>
<organism evidence="8 9">
    <name type="scientific">Sphagnum troendelagicum</name>
    <dbReference type="NCBI Taxonomy" id="128251"/>
    <lineage>
        <taxon>Eukaryota</taxon>
        <taxon>Viridiplantae</taxon>
        <taxon>Streptophyta</taxon>
        <taxon>Embryophyta</taxon>
        <taxon>Bryophyta</taxon>
        <taxon>Sphagnophytina</taxon>
        <taxon>Sphagnopsida</taxon>
        <taxon>Sphagnales</taxon>
        <taxon>Sphagnaceae</taxon>
        <taxon>Sphagnum</taxon>
    </lineage>
</organism>
<keyword evidence="6" id="KW-1133">Transmembrane helix</keyword>
<keyword evidence="1 5" id="KW-0808">Transferase</keyword>
<keyword evidence="5" id="KW-0134">Cell wall</keyword>
<name>A0ABP0U1H0_9BRYO</name>
<dbReference type="PIRSF" id="PIRSF005604">
    <property type="entry name" value="XET"/>
    <property type="match status" value="1"/>
</dbReference>
<dbReference type="PANTHER" id="PTHR31062">
    <property type="entry name" value="XYLOGLUCAN ENDOTRANSGLUCOSYLASE/HYDROLASE PROTEIN 8-RELATED"/>
    <property type="match status" value="1"/>
</dbReference>
<evidence type="ECO:0000256" key="3">
    <source>
        <dbReference type="ARBA" id="ARBA00023157"/>
    </source>
</evidence>
<dbReference type="EMBL" id="OZ019910">
    <property type="protein sequence ID" value="CAK9210623.1"/>
    <property type="molecule type" value="Genomic_DNA"/>
</dbReference>
<proteinExistence type="inferred from homology"/>
<dbReference type="SUPFAM" id="SSF49899">
    <property type="entry name" value="Concanavalin A-like lectins/glucanases"/>
    <property type="match status" value="1"/>
</dbReference>
<keyword evidence="5" id="KW-0961">Cell wall biogenesis/degradation</keyword>
<keyword evidence="5" id="KW-0052">Apoplast</keyword>
<dbReference type="InterPro" id="IPR044791">
    <property type="entry name" value="Beta-glucanase/XTH"/>
</dbReference>
<keyword evidence="6" id="KW-0812">Transmembrane</keyword>
<dbReference type="PRINTS" id="PR00737">
    <property type="entry name" value="GLHYDRLASE16"/>
</dbReference>
<evidence type="ECO:0000256" key="1">
    <source>
        <dbReference type="ARBA" id="ARBA00022679"/>
    </source>
</evidence>
<keyword evidence="4 5" id="KW-0326">Glycosidase</keyword>
<evidence type="ECO:0000313" key="8">
    <source>
        <dbReference type="EMBL" id="CAK9210623.1"/>
    </source>
</evidence>
<dbReference type="Pfam" id="PF00722">
    <property type="entry name" value="Glyco_hydro_16"/>
    <property type="match status" value="1"/>
</dbReference>
<gene>
    <name evidence="8" type="ORF">CSSPTR1EN2_LOCUS10252</name>
</gene>
<dbReference type="EC" id="2.4.1.207" evidence="5"/>
<protein>
    <recommendedName>
        <fullName evidence="5">Xyloglucan endotransglucosylase/hydrolase</fullName>
        <ecNumber evidence="5">2.4.1.207</ecNumber>
    </recommendedName>
</protein>
<comment type="PTM">
    <text evidence="5">Contains at least one intrachain disulfide bond essential for its enzymatic activity.</text>
</comment>
<feature type="transmembrane region" description="Helical" evidence="6">
    <location>
        <begin position="21"/>
        <end position="48"/>
    </location>
</feature>
<evidence type="ECO:0000256" key="6">
    <source>
        <dbReference type="SAM" id="Phobius"/>
    </source>
</evidence>
<dbReference type="InterPro" id="IPR013320">
    <property type="entry name" value="ConA-like_dom_sf"/>
</dbReference>
<evidence type="ECO:0000256" key="4">
    <source>
        <dbReference type="ARBA" id="ARBA00023295"/>
    </source>
</evidence>
<comment type="similarity">
    <text evidence="5">Belongs to the glycosyl hydrolase 16 family.</text>
</comment>
<keyword evidence="6" id="KW-0472">Membrane</keyword>
<evidence type="ECO:0000259" key="7">
    <source>
        <dbReference type="PROSITE" id="PS51762"/>
    </source>
</evidence>
<evidence type="ECO:0000256" key="5">
    <source>
        <dbReference type="RuleBase" id="RU361120"/>
    </source>
</evidence>
<accession>A0ABP0U1H0</accession>
<sequence>MRIIASLAVCKLHQDQSKFHLLAIALLLLTTTNLVSINFAVAAAGSIFGSSAQLSFWEGFFVEWASDHVSFLDGGATVQLKLDSSSGSGFASNKSYMYGFLSMDLKLVPGDSAGTVTSFYLASSHSGPHEELDFEFLGNTMGKPIVLQTNVFANGTGGREQRLQLWFDPVADFHTYSIIWNSEQILFYVDSTLIRVYPKKVGILYPNIGPMAVYCTLYDGSDWATNGGKTEVDWSNAPFVASYKNFYIDACEWSSSSSGGGGGGSTIKTSSNLNPLKENPIPFCGLDQKHLWWDGPNYRKLDAAALFQLDTVRSSFMIYDYCSDVKRYPNTPVECM</sequence>
<dbReference type="PROSITE" id="PS51762">
    <property type="entry name" value="GH16_2"/>
    <property type="match status" value="1"/>
</dbReference>
<keyword evidence="3" id="KW-1015">Disulfide bond</keyword>
<evidence type="ECO:0000313" key="9">
    <source>
        <dbReference type="Proteomes" id="UP001497512"/>
    </source>
</evidence>
<comment type="subcellular location">
    <subcellularLocation>
        <location evidence="5">Secreted</location>
        <location evidence="5">Cell wall</location>
    </subcellularLocation>
    <subcellularLocation>
        <location evidence="5">Secreted</location>
        <location evidence="5">Extracellular space</location>
        <location evidence="5">Apoplast</location>
    </subcellularLocation>
</comment>
<keyword evidence="9" id="KW-1185">Reference proteome</keyword>
<keyword evidence="5" id="KW-0964">Secreted</keyword>
<dbReference type="Proteomes" id="UP001497512">
    <property type="component" value="Chromosome 18"/>
</dbReference>
<dbReference type="InterPro" id="IPR008264">
    <property type="entry name" value="Beta_glucanase"/>
</dbReference>
<comment type="function">
    <text evidence="5">Catalyzes xyloglucan endohydrolysis (XEH) and/or endotransglycosylation (XET). Cleaves and religates xyloglucan polymers, an essential constituent of the primary cell wall, and thereby participates in cell wall construction of growing tissues.</text>
</comment>
<dbReference type="CDD" id="cd02176">
    <property type="entry name" value="GH16_XET"/>
    <property type="match status" value="1"/>
</dbReference>
<dbReference type="InterPro" id="IPR000757">
    <property type="entry name" value="Beta-glucanase-like"/>
</dbReference>
<reference evidence="8" key="1">
    <citation type="submission" date="2024-02" db="EMBL/GenBank/DDBJ databases">
        <authorList>
            <consortium name="ELIXIR-Norway"/>
            <consortium name="Elixir Norway"/>
        </authorList>
    </citation>
    <scope>NUCLEOTIDE SEQUENCE</scope>
</reference>
<dbReference type="InterPro" id="IPR010713">
    <property type="entry name" value="XET_C"/>
</dbReference>
<keyword evidence="2 5" id="KW-0378">Hydrolase</keyword>
<feature type="domain" description="GH16" evidence="7">
    <location>
        <begin position="55"/>
        <end position="243"/>
    </location>
</feature>
<dbReference type="Gene3D" id="2.60.120.200">
    <property type="match status" value="1"/>
</dbReference>
<dbReference type="Pfam" id="PF06955">
    <property type="entry name" value="XET_C"/>
    <property type="match status" value="1"/>
</dbReference>